<reference evidence="2" key="1">
    <citation type="submission" date="2020-05" db="UniProtKB">
        <authorList>
            <consortium name="EnsemblMetazoa"/>
        </authorList>
    </citation>
    <scope>IDENTIFICATION</scope>
    <source>
        <strain evidence="2">Yale</strain>
    </source>
</reference>
<dbReference type="EnsemblMetazoa" id="GMOY000408-RA">
    <property type="protein sequence ID" value="GMOY000408-PA"/>
    <property type="gene ID" value="GMOY000408"/>
</dbReference>
<evidence type="ECO:0000313" key="3">
    <source>
        <dbReference type="Proteomes" id="UP000092444"/>
    </source>
</evidence>
<keyword evidence="1" id="KW-0812">Transmembrane</keyword>
<dbReference type="AlphaFoldDB" id="A0A1B0FA75"/>
<organism evidence="2 3">
    <name type="scientific">Glossina morsitans morsitans</name>
    <name type="common">Savannah tsetse fly</name>
    <dbReference type="NCBI Taxonomy" id="37546"/>
    <lineage>
        <taxon>Eukaryota</taxon>
        <taxon>Metazoa</taxon>
        <taxon>Ecdysozoa</taxon>
        <taxon>Arthropoda</taxon>
        <taxon>Hexapoda</taxon>
        <taxon>Insecta</taxon>
        <taxon>Pterygota</taxon>
        <taxon>Neoptera</taxon>
        <taxon>Endopterygota</taxon>
        <taxon>Diptera</taxon>
        <taxon>Brachycera</taxon>
        <taxon>Muscomorpha</taxon>
        <taxon>Hippoboscoidea</taxon>
        <taxon>Glossinidae</taxon>
        <taxon>Glossina</taxon>
    </lineage>
</organism>
<feature type="transmembrane region" description="Helical" evidence="1">
    <location>
        <begin position="66"/>
        <end position="90"/>
    </location>
</feature>
<keyword evidence="3" id="KW-1185">Reference proteome</keyword>
<dbReference type="VEuPathDB" id="VectorBase:GMOY000408"/>
<proteinExistence type="predicted"/>
<evidence type="ECO:0000256" key="1">
    <source>
        <dbReference type="SAM" id="Phobius"/>
    </source>
</evidence>
<dbReference type="EMBL" id="CCAG010016035">
    <property type="status" value="NOT_ANNOTATED_CDS"/>
    <property type="molecule type" value="Genomic_DNA"/>
</dbReference>
<keyword evidence="1" id="KW-0472">Membrane</keyword>
<sequence length="100" mass="12236">MENLLLEKLANKGEWDQVFKVLGVNPNGVFEMDEIEASNKNSKWAGFDWLYEHFDTMRKLEIVHRSIIICDWILFIVFIFYLFSFLYKLLRYKFFDRERI</sequence>
<evidence type="ECO:0000313" key="2">
    <source>
        <dbReference type="EnsemblMetazoa" id="GMOY000408-PA"/>
    </source>
</evidence>
<name>A0A1B0FA75_GLOMM</name>
<keyword evidence="1" id="KW-1133">Transmembrane helix</keyword>
<protein>
    <submittedName>
        <fullName evidence="2">Uncharacterized protein</fullName>
    </submittedName>
</protein>
<accession>A0A1B0FA75</accession>
<dbReference type="Proteomes" id="UP000092444">
    <property type="component" value="Unassembled WGS sequence"/>
</dbReference>